<evidence type="ECO:0008006" key="3">
    <source>
        <dbReference type="Google" id="ProtNLM"/>
    </source>
</evidence>
<accession>A0A6A4GEZ3</accession>
<reference evidence="1" key="1">
    <citation type="journal article" date="2019" name="Environ. Microbiol.">
        <title>Fungal ecological strategies reflected in gene transcription - a case study of two litter decomposers.</title>
        <authorList>
            <person name="Barbi F."/>
            <person name="Kohler A."/>
            <person name="Barry K."/>
            <person name="Baskaran P."/>
            <person name="Daum C."/>
            <person name="Fauchery L."/>
            <person name="Ihrmark K."/>
            <person name="Kuo A."/>
            <person name="LaButti K."/>
            <person name="Lipzen A."/>
            <person name="Morin E."/>
            <person name="Grigoriev I.V."/>
            <person name="Henrissat B."/>
            <person name="Lindahl B."/>
            <person name="Martin F."/>
        </authorList>
    </citation>
    <scope>NUCLEOTIDE SEQUENCE</scope>
    <source>
        <strain evidence="1">JB14</strain>
    </source>
</reference>
<protein>
    <recommendedName>
        <fullName evidence="3">CxC1-like cysteine cluster associated with KDZ transposases domain-containing protein</fullName>
    </recommendedName>
</protein>
<dbReference type="AlphaFoldDB" id="A0A6A4GEZ3"/>
<dbReference type="EMBL" id="ML770208">
    <property type="protein sequence ID" value="KAE9384159.1"/>
    <property type="molecule type" value="Genomic_DNA"/>
</dbReference>
<sequence length="89" mass="10073">VACFPCSPVYPTLAVDIRVLDFVRRLFLRIAPNYTAWCSAATDFLASQGYHLPGDDPLRRRFANALQWFMSLSDMATARIDTTLQRVSC</sequence>
<evidence type="ECO:0000313" key="2">
    <source>
        <dbReference type="Proteomes" id="UP000799118"/>
    </source>
</evidence>
<evidence type="ECO:0000313" key="1">
    <source>
        <dbReference type="EMBL" id="KAE9384159.1"/>
    </source>
</evidence>
<organism evidence="1 2">
    <name type="scientific">Gymnopus androsaceus JB14</name>
    <dbReference type="NCBI Taxonomy" id="1447944"/>
    <lineage>
        <taxon>Eukaryota</taxon>
        <taxon>Fungi</taxon>
        <taxon>Dikarya</taxon>
        <taxon>Basidiomycota</taxon>
        <taxon>Agaricomycotina</taxon>
        <taxon>Agaricomycetes</taxon>
        <taxon>Agaricomycetidae</taxon>
        <taxon>Agaricales</taxon>
        <taxon>Marasmiineae</taxon>
        <taxon>Omphalotaceae</taxon>
        <taxon>Gymnopus</taxon>
    </lineage>
</organism>
<dbReference type="OrthoDB" id="3200967at2759"/>
<proteinExistence type="predicted"/>
<name>A0A6A4GEZ3_9AGAR</name>
<feature type="non-terminal residue" evidence="1">
    <location>
        <position position="1"/>
    </location>
</feature>
<dbReference type="Proteomes" id="UP000799118">
    <property type="component" value="Unassembled WGS sequence"/>
</dbReference>
<keyword evidence="2" id="KW-1185">Reference proteome</keyword>
<gene>
    <name evidence="1" type="ORF">BT96DRAFT_842694</name>
</gene>